<evidence type="ECO:0000259" key="7">
    <source>
        <dbReference type="Pfam" id="PF00899"/>
    </source>
</evidence>
<evidence type="ECO:0000313" key="8">
    <source>
        <dbReference type="EMBL" id="KAE8254998.1"/>
    </source>
</evidence>
<protein>
    <recommendedName>
        <fullName evidence="6">Ubiquitin-like 1-activating enzyme E1A</fullName>
    </recommendedName>
</protein>
<evidence type="ECO:0000256" key="3">
    <source>
        <dbReference type="ARBA" id="ARBA00005673"/>
    </source>
</evidence>
<dbReference type="InterPro" id="IPR045886">
    <property type="entry name" value="ThiF/MoeB/HesA"/>
</dbReference>
<dbReference type="InterPro" id="IPR000594">
    <property type="entry name" value="ThiF_NAD_FAD-bd"/>
</dbReference>
<dbReference type="SUPFAM" id="SSF69572">
    <property type="entry name" value="Activating enzymes of the ubiquitin-like proteins"/>
    <property type="match status" value="1"/>
</dbReference>
<feature type="domain" description="THIF-type NAD/FAD binding fold" evidence="7">
    <location>
        <begin position="29"/>
        <end position="367"/>
    </location>
</feature>
<evidence type="ECO:0000256" key="6">
    <source>
        <dbReference type="ARBA" id="ARBA00044354"/>
    </source>
</evidence>
<evidence type="ECO:0000256" key="2">
    <source>
        <dbReference type="ARBA" id="ARBA00004718"/>
    </source>
</evidence>
<proteinExistence type="inferred from homology"/>
<reference evidence="8" key="1">
    <citation type="submission" date="2016-04" db="EMBL/GenBank/DDBJ databases">
        <authorList>
            <person name="Nguyen H.D."/>
            <person name="Samba Siva P."/>
            <person name="Cullis J."/>
            <person name="Levesque C.A."/>
            <person name="Hambleton S."/>
        </authorList>
    </citation>
    <scope>NUCLEOTIDE SEQUENCE</scope>
    <source>
        <strain evidence="8">DAOMC 236416</strain>
    </source>
</reference>
<keyword evidence="9" id="KW-1185">Reference proteome</keyword>
<organism evidence="8 9">
    <name type="scientific">Tilletia indica</name>
    <dbReference type="NCBI Taxonomy" id="43049"/>
    <lineage>
        <taxon>Eukaryota</taxon>
        <taxon>Fungi</taxon>
        <taxon>Dikarya</taxon>
        <taxon>Basidiomycota</taxon>
        <taxon>Ustilaginomycotina</taxon>
        <taxon>Exobasidiomycetes</taxon>
        <taxon>Tilletiales</taxon>
        <taxon>Tilletiaceae</taxon>
        <taxon>Tilletia</taxon>
    </lineage>
</organism>
<dbReference type="GO" id="GO:0016925">
    <property type="term" value="P:protein sumoylation"/>
    <property type="evidence" value="ECO:0007669"/>
    <property type="project" value="TreeGrafter"/>
</dbReference>
<dbReference type="InterPro" id="IPR000011">
    <property type="entry name" value="UBQ/SUMO-activ_enz_E1-like"/>
</dbReference>
<dbReference type="InterPro" id="IPR035985">
    <property type="entry name" value="Ubiquitin-activating_enz"/>
</dbReference>
<dbReference type="PANTHER" id="PTHR10953">
    <property type="entry name" value="UBIQUITIN-ACTIVATING ENZYME E1"/>
    <property type="match status" value="1"/>
</dbReference>
<reference evidence="8" key="2">
    <citation type="journal article" date="2019" name="IMA Fungus">
        <title>Genome sequencing and comparison of five Tilletia species to identify candidate genes for the detection of regulated species infecting wheat.</title>
        <authorList>
            <person name="Nguyen H.D.T."/>
            <person name="Sultana T."/>
            <person name="Kesanakurti P."/>
            <person name="Hambleton S."/>
        </authorList>
    </citation>
    <scope>NUCLEOTIDE SEQUENCE</scope>
    <source>
        <strain evidence="8">DAOMC 236416</strain>
    </source>
</reference>
<evidence type="ECO:0000256" key="4">
    <source>
        <dbReference type="ARBA" id="ARBA00022786"/>
    </source>
</evidence>
<accession>A0A177T936</accession>
<comment type="similarity">
    <text evidence="3">Belongs to the ubiquitin-activating E1 family.</text>
</comment>
<sequence length="373" mass="40759">MTDASSSAAAPAAPTVNDQHVTEDEAALYDRQIRLWGLDAQNRMRQAHILIYHLGGIATETIKNIVLSGVGRLSILDDADVQMSDLGAGFFFREEDVGKKRVDAALPRIQALNPLVKVSALYQPTLLEDLEQLKALDLAAIVATQGSRAELIRWNSHARSISAFFYAAAPQGFSGWIFVDLGPSHTFLIDKSETVSSRDPRTGETKLENVKRKVKREQDFVELSKALEASWKAMPARQVSRLKLSLGMWTAWAAWELEGKTSDPTQLYSPANLIPSSEALHQTVLALLDAKSVNPASVLKPDEAENKAFFQQYCLARSQPGEFSPTAAVLGGILAQDLLNALGGREEPLCNWFQLDGLTGNGPTHRLNVGDAK</sequence>
<keyword evidence="5" id="KW-0539">Nucleus</keyword>
<comment type="subcellular location">
    <subcellularLocation>
        <location evidence="1">Nucleus</location>
    </subcellularLocation>
</comment>
<dbReference type="AlphaFoldDB" id="A0A177T936"/>
<dbReference type="PANTHER" id="PTHR10953:SF162">
    <property type="entry name" value="SUMO-ACTIVATING ENZYME SUBUNIT 1"/>
    <property type="match status" value="1"/>
</dbReference>
<dbReference type="GO" id="GO:0019948">
    <property type="term" value="F:SUMO activating enzyme activity"/>
    <property type="evidence" value="ECO:0007669"/>
    <property type="project" value="TreeGrafter"/>
</dbReference>
<dbReference type="Gene3D" id="3.40.50.720">
    <property type="entry name" value="NAD(P)-binding Rossmann-like Domain"/>
    <property type="match status" value="1"/>
</dbReference>
<evidence type="ECO:0000313" key="9">
    <source>
        <dbReference type="Proteomes" id="UP000077521"/>
    </source>
</evidence>
<evidence type="ECO:0000256" key="1">
    <source>
        <dbReference type="ARBA" id="ARBA00004123"/>
    </source>
</evidence>
<dbReference type="PRINTS" id="PR01849">
    <property type="entry name" value="UBIQUITINACT"/>
</dbReference>
<dbReference type="GO" id="GO:0005737">
    <property type="term" value="C:cytoplasm"/>
    <property type="evidence" value="ECO:0007669"/>
    <property type="project" value="TreeGrafter"/>
</dbReference>
<comment type="pathway">
    <text evidence="2">Protein modification; protein sumoylation.</text>
</comment>
<dbReference type="Proteomes" id="UP000077521">
    <property type="component" value="Unassembled WGS sequence"/>
</dbReference>
<comment type="caution">
    <text evidence="8">The sequence shown here is derived from an EMBL/GenBank/DDBJ whole genome shotgun (WGS) entry which is preliminary data.</text>
</comment>
<dbReference type="Pfam" id="PF00899">
    <property type="entry name" value="ThiF"/>
    <property type="match status" value="1"/>
</dbReference>
<gene>
    <name evidence="8" type="ORF">A4X13_0g3199</name>
</gene>
<name>A0A177T936_9BASI</name>
<dbReference type="EMBL" id="LWDF02000173">
    <property type="protein sequence ID" value="KAE8254998.1"/>
    <property type="molecule type" value="Genomic_DNA"/>
</dbReference>
<keyword evidence="4" id="KW-0833">Ubl conjugation pathway</keyword>
<dbReference type="GO" id="GO:0031510">
    <property type="term" value="C:SUMO activating enzyme complex"/>
    <property type="evidence" value="ECO:0007669"/>
    <property type="project" value="TreeGrafter"/>
</dbReference>
<evidence type="ECO:0000256" key="5">
    <source>
        <dbReference type="ARBA" id="ARBA00023242"/>
    </source>
</evidence>